<evidence type="ECO:0008006" key="5">
    <source>
        <dbReference type="Google" id="ProtNLM"/>
    </source>
</evidence>
<name>A0A7C9PIN9_9BURK</name>
<reference evidence="3 4" key="1">
    <citation type="submission" date="2020-02" db="EMBL/GenBank/DDBJ databases">
        <title>Ideonella bacterium strain TBM-1.</title>
        <authorList>
            <person name="Chen W.-M."/>
        </authorList>
    </citation>
    <scope>NUCLEOTIDE SEQUENCE [LARGE SCALE GENOMIC DNA]</scope>
    <source>
        <strain evidence="3 4">TBM-1</strain>
    </source>
</reference>
<evidence type="ECO:0000256" key="2">
    <source>
        <dbReference type="SAM" id="SignalP"/>
    </source>
</evidence>
<gene>
    <name evidence="3" type="ORF">G3A44_17520</name>
</gene>
<evidence type="ECO:0000313" key="4">
    <source>
        <dbReference type="Proteomes" id="UP000484255"/>
    </source>
</evidence>
<dbReference type="Proteomes" id="UP000484255">
    <property type="component" value="Unassembled WGS sequence"/>
</dbReference>
<proteinExistence type="predicted"/>
<sequence length="392" mass="43220">MPLPADAPPPTPRRPAPRRGAPWRAAATLLAAWAATATAAPVWQAGLQLSSDRHCDALPLADLGRRQDVLARVDPRQGRNLCYVEDEVRLTVRHEGWDWGLLARQSASLVAHAQALDLARRAEQGQAPDADQHWRTNARFRQMTGGGLALGRRLQEGPWQVRLAAQGLSLHRWRERELSGTAGYDADTGRYSLDMGASRTDNGLRFPFQGPVAPLGHAVLLQAGLDWTQEAWRASVALQDLGWLRWRGLPEQRMRLDSDTTRVDENGFVQYGPLVSGRYAQSDRTVFRRGRWRVALAGALPGGGWAGIEAQELPGWGWLTALDWRQPLAAGLDGRLSWQHHQRRLVVGLGRSGGEAGTATGTASGWQLQYGADRLGGPVRSRLWGLSWLQAW</sequence>
<evidence type="ECO:0000313" key="3">
    <source>
        <dbReference type="EMBL" id="NDY92995.1"/>
    </source>
</evidence>
<dbReference type="AlphaFoldDB" id="A0A7C9PIN9"/>
<keyword evidence="2" id="KW-0732">Signal</keyword>
<feature type="chain" id="PRO_5028979505" description="ShlB/FhaC/HecB family hemolysin secretion/activation protein" evidence="2">
    <location>
        <begin position="40"/>
        <end position="392"/>
    </location>
</feature>
<dbReference type="EMBL" id="JAAGOH010000025">
    <property type="protein sequence ID" value="NDY92995.1"/>
    <property type="molecule type" value="Genomic_DNA"/>
</dbReference>
<organism evidence="3 4">
    <name type="scientific">Ideonella livida</name>
    <dbReference type="NCBI Taxonomy" id="2707176"/>
    <lineage>
        <taxon>Bacteria</taxon>
        <taxon>Pseudomonadati</taxon>
        <taxon>Pseudomonadota</taxon>
        <taxon>Betaproteobacteria</taxon>
        <taxon>Burkholderiales</taxon>
        <taxon>Sphaerotilaceae</taxon>
        <taxon>Ideonella</taxon>
    </lineage>
</organism>
<accession>A0A7C9PIN9</accession>
<feature type="region of interest" description="Disordered" evidence="1">
    <location>
        <begin position="1"/>
        <end position="20"/>
    </location>
</feature>
<keyword evidence="4" id="KW-1185">Reference proteome</keyword>
<protein>
    <recommendedName>
        <fullName evidence="5">ShlB/FhaC/HecB family hemolysin secretion/activation protein</fullName>
    </recommendedName>
</protein>
<evidence type="ECO:0000256" key="1">
    <source>
        <dbReference type="SAM" id="MobiDB-lite"/>
    </source>
</evidence>
<feature type="signal peptide" evidence="2">
    <location>
        <begin position="1"/>
        <end position="39"/>
    </location>
</feature>
<comment type="caution">
    <text evidence="3">The sequence shown here is derived from an EMBL/GenBank/DDBJ whole genome shotgun (WGS) entry which is preliminary data.</text>
</comment>
<dbReference type="RefSeq" id="WP_163459047.1">
    <property type="nucleotide sequence ID" value="NZ_JAAGOH010000025.1"/>
</dbReference>
<feature type="compositionally biased region" description="Pro residues" evidence="1">
    <location>
        <begin position="1"/>
        <end position="14"/>
    </location>
</feature>